<proteinExistence type="predicted"/>
<sequence>DDTLLRVGGLDMLRGIEGGTDIIHLGDADWDYLVIGDTTTGVNLSTYNYSDGSWDIAGDMEINGGDKVIATSSPTWSAGDMIYYDGFNWVILSTEGVSAGAYLKIGTDGLPTFKSKSYACITKAKWADTVTVEDTYIVVIGTWGINLGSDFSVSGDTITYTGADTKKFGVVISITARSSVVNTVCHWKAAVNGVVNDNSIQGRKIAVAGDIASITLTCLGELNTNDEITIRISADKISTITHENLNITLIEAD</sequence>
<feature type="non-terminal residue" evidence="1">
    <location>
        <position position="1"/>
    </location>
</feature>
<evidence type="ECO:0000313" key="1">
    <source>
        <dbReference type="EMBL" id="GAH47570.1"/>
    </source>
</evidence>
<name>X1GRU3_9ZZZZ</name>
<reference evidence="1" key="1">
    <citation type="journal article" date="2014" name="Front. Microbiol.">
        <title>High frequency of phylogenetically diverse reductive dehalogenase-homologous genes in deep subseafloor sedimentary metagenomes.</title>
        <authorList>
            <person name="Kawai M."/>
            <person name="Futagami T."/>
            <person name="Toyoda A."/>
            <person name="Takaki Y."/>
            <person name="Nishi S."/>
            <person name="Hori S."/>
            <person name="Arai W."/>
            <person name="Tsubouchi T."/>
            <person name="Morono Y."/>
            <person name="Uchiyama I."/>
            <person name="Ito T."/>
            <person name="Fujiyama A."/>
            <person name="Inagaki F."/>
            <person name="Takami H."/>
        </authorList>
    </citation>
    <scope>NUCLEOTIDE SEQUENCE</scope>
    <source>
        <strain evidence="1">Expedition CK06-06</strain>
    </source>
</reference>
<organism evidence="1">
    <name type="scientific">marine sediment metagenome</name>
    <dbReference type="NCBI Taxonomy" id="412755"/>
    <lineage>
        <taxon>unclassified sequences</taxon>
        <taxon>metagenomes</taxon>
        <taxon>ecological metagenomes</taxon>
    </lineage>
</organism>
<dbReference type="EMBL" id="BARU01022784">
    <property type="protein sequence ID" value="GAH47570.1"/>
    <property type="molecule type" value="Genomic_DNA"/>
</dbReference>
<protein>
    <submittedName>
        <fullName evidence="1">Uncharacterized protein</fullName>
    </submittedName>
</protein>
<comment type="caution">
    <text evidence="1">The sequence shown here is derived from an EMBL/GenBank/DDBJ whole genome shotgun (WGS) entry which is preliminary data.</text>
</comment>
<accession>X1GRU3</accession>
<gene>
    <name evidence="1" type="ORF">S03H2_37069</name>
</gene>
<dbReference type="AlphaFoldDB" id="X1GRU3"/>